<dbReference type="InterPro" id="IPR051006">
    <property type="entry name" value="TCR_variable_domain"/>
</dbReference>
<dbReference type="GeneTree" id="ENSGT00940000159469"/>
<sequence length="153" mass="17040">MVIDNFDDSFSTSLNGFLEALAMCAFNIILFVFFPFHTGVRGMTVEQSPSALSLQEGGSSSVINCSYSDSTSDYFPWYKQELGKGPQLLTYIRSTVATKEDQRLTLSLNRTAKRFSLHIRDTQPEDSAVYFSVYYCAMNDTVTGTVGGAEYKL</sequence>
<dbReference type="SMART" id="SM00406">
    <property type="entry name" value="IGv"/>
    <property type="match status" value="1"/>
</dbReference>
<dbReference type="InterPro" id="IPR013783">
    <property type="entry name" value="Ig-like_fold"/>
</dbReference>
<keyword evidence="2" id="KW-0391">Immunity</keyword>
<organism evidence="9 10">
    <name type="scientific">Neovison vison</name>
    <name type="common">American mink</name>
    <name type="synonym">Mustela vison</name>
    <dbReference type="NCBI Taxonomy" id="452646"/>
    <lineage>
        <taxon>Eukaryota</taxon>
        <taxon>Metazoa</taxon>
        <taxon>Chordata</taxon>
        <taxon>Craniata</taxon>
        <taxon>Vertebrata</taxon>
        <taxon>Euteleostomi</taxon>
        <taxon>Mammalia</taxon>
        <taxon>Eutheria</taxon>
        <taxon>Laurasiatheria</taxon>
        <taxon>Carnivora</taxon>
        <taxon>Caniformia</taxon>
        <taxon>Musteloidea</taxon>
        <taxon>Mustelidae</taxon>
        <taxon>Mustelinae</taxon>
        <taxon>Neogale</taxon>
    </lineage>
</organism>
<feature type="transmembrane region" description="Helical" evidence="7">
    <location>
        <begin position="20"/>
        <end position="40"/>
    </location>
</feature>
<dbReference type="GO" id="GO:0002250">
    <property type="term" value="P:adaptive immune response"/>
    <property type="evidence" value="ECO:0007669"/>
    <property type="project" value="UniProtKB-KW"/>
</dbReference>
<protein>
    <recommendedName>
        <fullName evidence="8">Immunoglobulin V-set domain-containing protein</fullName>
    </recommendedName>
</protein>
<keyword evidence="5" id="KW-0393">Immunoglobulin domain</keyword>
<keyword evidence="3" id="KW-1064">Adaptive immunity</keyword>
<dbReference type="InterPro" id="IPR036179">
    <property type="entry name" value="Ig-like_dom_sf"/>
</dbReference>
<evidence type="ECO:0000313" key="10">
    <source>
        <dbReference type="Proteomes" id="UP000694425"/>
    </source>
</evidence>
<dbReference type="SUPFAM" id="SSF48726">
    <property type="entry name" value="Immunoglobulin"/>
    <property type="match status" value="1"/>
</dbReference>
<keyword evidence="1" id="KW-0732">Signal</keyword>
<evidence type="ECO:0000259" key="8">
    <source>
        <dbReference type="SMART" id="SM00406"/>
    </source>
</evidence>
<dbReference type="GO" id="GO:0042101">
    <property type="term" value="C:T cell receptor complex"/>
    <property type="evidence" value="ECO:0007669"/>
    <property type="project" value="UniProtKB-KW"/>
</dbReference>
<dbReference type="Ensembl" id="ENSNVIT00000030533.1">
    <property type="protein sequence ID" value="ENSNVIP00000026322.1"/>
    <property type="gene ID" value="ENSNVIG00000020365.1"/>
</dbReference>
<dbReference type="Proteomes" id="UP000694425">
    <property type="component" value="Unplaced"/>
</dbReference>
<keyword evidence="7" id="KW-1133">Transmembrane helix</keyword>
<evidence type="ECO:0000256" key="6">
    <source>
        <dbReference type="ARBA" id="ARBA00043266"/>
    </source>
</evidence>
<proteinExistence type="predicted"/>
<dbReference type="PANTHER" id="PTHR19343:SF14">
    <property type="entry name" value="IG-LIKE DOMAIN-CONTAINING PROTEIN-RELATED"/>
    <property type="match status" value="1"/>
</dbReference>
<reference evidence="9" key="1">
    <citation type="submission" date="2025-08" db="UniProtKB">
        <authorList>
            <consortium name="Ensembl"/>
        </authorList>
    </citation>
    <scope>IDENTIFICATION</scope>
</reference>
<evidence type="ECO:0000313" key="9">
    <source>
        <dbReference type="Ensembl" id="ENSNVIP00000026322.1"/>
    </source>
</evidence>
<keyword evidence="7" id="KW-0812">Transmembrane</keyword>
<feature type="domain" description="Immunoglobulin V-set" evidence="8">
    <location>
        <begin position="60"/>
        <end position="138"/>
    </location>
</feature>
<dbReference type="GO" id="GO:0042605">
    <property type="term" value="F:peptide antigen binding"/>
    <property type="evidence" value="ECO:0007669"/>
    <property type="project" value="TreeGrafter"/>
</dbReference>
<keyword evidence="6" id="KW-1279">T cell receptor</keyword>
<evidence type="ECO:0000256" key="4">
    <source>
        <dbReference type="ARBA" id="ARBA00023170"/>
    </source>
</evidence>
<evidence type="ECO:0000256" key="1">
    <source>
        <dbReference type="ARBA" id="ARBA00022729"/>
    </source>
</evidence>
<evidence type="ECO:0000256" key="3">
    <source>
        <dbReference type="ARBA" id="ARBA00023130"/>
    </source>
</evidence>
<dbReference type="AlphaFoldDB" id="A0A8C7BRM3"/>
<dbReference type="InterPro" id="IPR013106">
    <property type="entry name" value="Ig_V-set"/>
</dbReference>
<dbReference type="Pfam" id="PF07686">
    <property type="entry name" value="V-set"/>
    <property type="match status" value="1"/>
</dbReference>
<evidence type="ECO:0000256" key="2">
    <source>
        <dbReference type="ARBA" id="ARBA00022859"/>
    </source>
</evidence>
<keyword evidence="10" id="KW-1185">Reference proteome</keyword>
<keyword evidence="7" id="KW-0472">Membrane</keyword>
<dbReference type="PANTHER" id="PTHR19343">
    <property type="entry name" value="T CELL RECEPTOR ALPHA VARIABLE 1-2"/>
    <property type="match status" value="1"/>
</dbReference>
<name>A0A8C7BRM3_NEOVI</name>
<keyword evidence="4" id="KW-0675">Receptor</keyword>
<reference evidence="9" key="2">
    <citation type="submission" date="2025-09" db="UniProtKB">
        <authorList>
            <consortium name="Ensembl"/>
        </authorList>
    </citation>
    <scope>IDENTIFICATION</scope>
</reference>
<evidence type="ECO:0000256" key="7">
    <source>
        <dbReference type="SAM" id="Phobius"/>
    </source>
</evidence>
<evidence type="ECO:0000256" key="5">
    <source>
        <dbReference type="ARBA" id="ARBA00023319"/>
    </source>
</evidence>
<accession>A0A8C7BRM3</accession>
<dbReference type="Gene3D" id="2.60.40.10">
    <property type="entry name" value="Immunoglobulins"/>
    <property type="match status" value="1"/>
</dbReference>